<dbReference type="AlphaFoldDB" id="A0A069D4G5"/>
<dbReference type="STRING" id="1121097.GCA_000428125_01037"/>
<reference evidence="1 2" key="1">
    <citation type="journal article" date="2015" name="Microbes Environ.">
        <title>Distribution and evolution of nitrogen fixation genes in the phylum bacteroidetes.</title>
        <authorList>
            <person name="Inoue J."/>
            <person name="Oshima K."/>
            <person name="Suda W."/>
            <person name="Sakamoto M."/>
            <person name="Iino T."/>
            <person name="Noda S."/>
            <person name="Hongoh Y."/>
            <person name="Hattori M."/>
            <person name="Ohkuma M."/>
        </authorList>
    </citation>
    <scope>NUCLEOTIDE SEQUENCE [LARGE SCALE GENOMIC DNA]</scope>
    <source>
        <strain evidence="1 2">JCM 15093</strain>
    </source>
</reference>
<protein>
    <submittedName>
        <fullName evidence="1">Uncharacterized protein</fullName>
    </submittedName>
</protein>
<evidence type="ECO:0000313" key="1">
    <source>
        <dbReference type="EMBL" id="GAK37230.1"/>
    </source>
</evidence>
<name>A0A069D4G5_9BACE</name>
<comment type="caution">
    <text evidence="1">The sequence shown here is derived from an EMBL/GenBank/DDBJ whole genome shotgun (WGS) entry which is preliminary data.</text>
</comment>
<organism evidence="1 2">
    <name type="scientific">Bacteroides graminisolvens DSM 19988 = JCM 15093</name>
    <dbReference type="NCBI Taxonomy" id="1121097"/>
    <lineage>
        <taxon>Bacteria</taxon>
        <taxon>Pseudomonadati</taxon>
        <taxon>Bacteroidota</taxon>
        <taxon>Bacteroidia</taxon>
        <taxon>Bacteroidales</taxon>
        <taxon>Bacteroidaceae</taxon>
        <taxon>Bacteroides</taxon>
    </lineage>
</organism>
<dbReference type="OrthoDB" id="1029169at2"/>
<dbReference type="EMBL" id="BAJS01000016">
    <property type="protein sequence ID" value="GAK37230.1"/>
    <property type="molecule type" value="Genomic_DNA"/>
</dbReference>
<keyword evidence="2" id="KW-1185">Reference proteome</keyword>
<evidence type="ECO:0000313" key="2">
    <source>
        <dbReference type="Proteomes" id="UP000027601"/>
    </source>
</evidence>
<gene>
    <name evidence="1" type="ORF">JCM15093_2465</name>
</gene>
<dbReference type="RefSeq" id="WP_024996958.1">
    <property type="nucleotide sequence ID" value="NZ_BAJS01000016.1"/>
</dbReference>
<dbReference type="eggNOG" id="ENOG5030MGT">
    <property type="taxonomic scope" value="Bacteria"/>
</dbReference>
<proteinExistence type="predicted"/>
<accession>A0A069D4G5</accession>
<sequence length="122" mass="14336">MKRFASHYLFLPEHGWMKQMVVEIENDNVSRIFPLSEESERVQWMPGVSVLLSDTDVTKDFNREAMLADKITPLLAETKIVDYIASDMNEVIMQKKWVVFRLFPFDFTEMQPYSATKLAILR</sequence>
<dbReference type="Proteomes" id="UP000027601">
    <property type="component" value="Unassembled WGS sequence"/>
</dbReference>